<accession>A0A9D2M6H4</accession>
<dbReference type="PANTHER" id="PTHR43761:SF1">
    <property type="entry name" value="D-ISOMER SPECIFIC 2-HYDROXYACID DEHYDROGENASE CATALYTIC DOMAIN-CONTAINING PROTEIN-RELATED"/>
    <property type="match status" value="1"/>
</dbReference>
<keyword evidence="3" id="KW-0520">NAD</keyword>
<gene>
    <name evidence="7" type="ORF">H9945_06400</name>
</gene>
<dbReference type="Pfam" id="PF02826">
    <property type="entry name" value="2-Hacid_dh_C"/>
    <property type="match status" value="1"/>
</dbReference>
<sequence length="321" mass="34295">MKLVVLDGYTENPGDLSWAPLETLGELTVYDRTDPDDDELIRQRIGDAEIVITNKTPLRAAVLQSCPHLRLVAVLATGYNVVDCAAAKAQGVPVCNVPGYGTMAVAQYAIALLLELCSRVGHHAATVRQGHWAPGGDWCYWDAPLTELAGKTAGIFGYGHIGRQTGRIAAALGMQVLACTPHPPLDALPGVCFVEKDELLRRADVILLHCPLTPATQGLICRESIAQMKPGVLIVNNARGGLIVAQDLAEALAGGRVGGAALDVLEKEPPDPDDPLLHAPNCLVTPHISWAPIECRRRILDVTAQNIRAFFDGAPQNIVNL</sequence>
<proteinExistence type="inferred from homology"/>
<organism evidence="7 8">
    <name type="scientific">Candidatus Gemmiger avicola</name>
    <dbReference type="NCBI Taxonomy" id="2838605"/>
    <lineage>
        <taxon>Bacteria</taxon>
        <taxon>Bacillati</taxon>
        <taxon>Bacillota</taxon>
        <taxon>Clostridia</taxon>
        <taxon>Eubacteriales</taxon>
        <taxon>Gemmiger</taxon>
    </lineage>
</organism>
<dbReference type="InterPro" id="IPR006139">
    <property type="entry name" value="D-isomer_2_OHA_DH_cat_dom"/>
</dbReference>
<reference evidence="7" key="1">
    <citation type="journal article" date="2021" name="PeerJ">
        <title>Extensive microbial diversity within the chicken gut microbiome revealed by metagenomics and culture.</title>
        <authorList>
            <person name="Gilroy R."/>
            <person name="Ravi A."/>
            <person name="Getino M."/>
            <person name="Pursley I."/>
            <person name="Horton D.L."/>
            <person name="Alikhan N.F."/>
            <person name="Baker D."/>
            <person name="Gharbi K."/>
            <person name="Hall N."/>
            <person name="Watson M."/>
            <person name="Adriaenssens E.M."/>
            <person name="Foster-Nyarko E."/>
            <person name="Jarju S."/>
            <person name="Secka A."/>
            <person name="Antonio M."/>
            <person name="Oren A."/>
            <person name="Chaudhuri R.R."/>
            <person name="La Ragione R."/>
            <person name="Hildebrand F."/>
            <person name="Pallen M.J."/>
        </authorList>
    </citation>
    <scope>NUCLEOTIDE SEQUENCE</scope>
    <source>
        <strain evidence="7">ChiBcec8-13705</strain>
    </source>
</reference>
<protein>
    <submittedName>
        <fullName evidence="7">D-2-hydroxyacid dehydrogenase</fullName>
    </submittedName>
</protein>
<dbReference type="Pfam" id="PF00389">
    <property type="entry name" value="2-Hacid_dh"/>
    <property type="match status" value="1"/>
</dbReference>
<feature type="domain" description="D-isomer specific 2-hydroxyacid dehydrogenase NAD-binding" evidence="6">
    <location>
        <begin position="110"/>
        <end position="289"/>
    </location>
</feature>
<evidence type="ECO:0000256" key="1">
    <source>
        <dbReference type="ARBA" id="ARBA00005854"/>
    </source>
</evidence>
<comment type="caution">
    <text evidence="7">The sequence shown here is derived from an EMBL/GenBank/DDBJ whole genome shotgun (WGS) entry which is preliminary data.</text>
</comment>
<dbReference type="GO" id="GO:0051287">
    <property type="term" value="F:NAD binding"/>
    <property type="evidence" value="ECO:0007669"/>
    <property type="project" value="InterPro"/>
</dbReference>
<dbReference type="InterPro" id="IPR006140">
    <property type="entry name" value="D-isomer_DH_NAD-bd"/>
</dbReference>
<evidence type="ECO:0000256" key="4">
    <source>
        <dbReference type="RuleBase" id="RU003719"/>
    </source>
</evidence>
<evidence type="ECO:0000313" key="7">
    <source>
        <dbReference type="EMBL" id="HJB42112.1"/>
    </source>
</evidence>
<evidence type="ECO:0000256" key="3">
    <source>
        <dbReference type="ARBA" id="ARBA00023027"/>
    </source>
</evidence>
<dbReference type="PROSITE" id="PS00671">
    <property type="entry name" value="D_2_HYDROXYACID_DH_3"/>
    <property type="match status" value="1"/>
</dbReference>
<name>A0A9D2M6H4_9FIRM</name>
<keyword evidence="2 4" id="KW-0560">Oxidoreductase</keyword>
<dbReference type="InterPro" id="IPR029752">
    <property type="entry name" value="D-isomer_DH_CS1"/>
</dbReference>
<dbReference type="PROSITE" id="PS00065">
    <property type="entry name" value="D_2_HYDROXYACID_DH_1"/>
    <property type="match status" value="1"/>
</dbReference>
<dbReference type="EMBL" id="DWYG01000106">
    <property type="protein sequence ID" value="HJB42112.1"/>
    <property type="molecule type" value="Genomic_DNA"/>
</dbReference>
<dbReference type="Proteomes" id="UP000886803">
    <property type="component" value="Unassembled WGS sequence"/>
</dbReference>
<evidence type="ECO:0000259" key="5">
    <source>
        <dbReference type="Pfam" id="PF00389"/>
    </source>
</evidence>
<dbReference type="SUPFAM" id="SSF51735">
    <property type="entry name" value="NAD(P)-binding Rossmann-fold domains"/>
    <property type="match status" value="1"/>
</dbReference>
<feature type="domain" description="D-isomer specific 2-hydroxyacid dehydrogenase catalytic" evidence="5">
    <location>
        <begin position="21"/>
        <end position="320"/>
    </location>
</feature>
<dbReference type="SUPFAM" id="SSF52283">
    <property type="entry name" value="Formate/glycerate dehydrogenase catalytic domain-like"/>
    <property type="match status" value="1"/>
</dbReference>
<dbReference type="InterPro" id="IPR050418">
    <property type="entry name" value="D-iso_2-hydroxyacid_DH_PdxB"/>
</dbReference>
<evidence type="ECO:0000313" key="8">
    <source>
        <dbReference type="Proteomes" id="UP000886803"/>
    </source>
</evidence>
<dbReference type="GO" id="GO:0016616">
    <property type="term" value="F:oxidoreductase activity, acting on the CH-OH group of donors, NAD or NADP as acceptor"/>
    <property type="evidence" value="ECO:0007669"/>
    <property type="project" value="InterPro"/>
</dbReference>
<comment type="similarity">
    <text evidence="1 4">Belongs to the D-isomer specific 2-hydroxyacid dehydrogenase family.</text>
</comment>
<evidence type="ECO:0000256" key="2">
    <source>
        <dbReference type="ARBA" id="ARBA00023002"/>
    </source>
</evidence>
<reference evidence="7" key="2">
    <citation type="submission" date="2021-04" db="EMBL/GenBank/DDBJ databases">
        <authorList>
            <person name="Gilroy R."/>
        </authorList>
    </citation>
    <scope>NUCLEOTIDE SEQUENCE</scope>
    <source>
        <strain evidence="7">ChiBcec8-13705</strain>
    </source>
</reference>
<dbReference type="InterPro" id="IPR029753">
    <property type="entry name" value="D-isomer_DH_CS"/>
</dbReference>
<evidence type="ECO:0000259" key="6">
    <source>
        <dbReference type="Pfam" id="PF02826"/>
    </source>
</evidence>
<dbReference type="InterPro" id="IPR036291">
    <property type="entry name" value="NAD(P)-bd_dom_sf"/>
</dbReference>
<dbReference type="CDD" id="cd12162">
    <property type="entry name" value="2-Hacid_dh_4"/>
    <property type="match status" value="1"/>
</dbReference>
<dbReference type="Gene3D" id="3.40.50.720">
    <property type="entry name" value="NAD(P)-binding Rossmann-like Domain"/>
    <property type="match status" value="2"/>
</dbReference>
<dbReference type="AlphaFoldDB" id="A0A9D2M6H4"/>
<dbReference type="PANTHER" id="PTHR43761">
    <property type="entry name" value="D-ISOMER SPECIFIC 2-HYDROXYACID DEHYDROGENASE FAMILY PROTEIN (AFU_ORTHOLOGUE AFUA_1G13630)"/>
    <property type="match status" value="1"/>
</dbReference>